<proteinExistence type="predicted"/>
<evidence type="ECO:0000259" key="2">
    <source>
        <dbReference type="PROSITE" id="PS50933"/>
    </source>
</evidence>
<dbReference type="KEGG" id="upl:DSM104440_03566"/>
<keyword evidence="4" id="KW-1185">Reference proteome</keyword>
<dbReference type="EMBL" id="CP053073">
    <property type="protein sequence ID" value="QJR16730.1"/>
    <property type="molecule type" value="Genomic_DNA"/>
</dbReference>
<reference evidence="3 4" key="1">
    <citation type="submission" date="2020-04" db="EMBL/GenBank/DDBJ databases">
        <title>Usitatibacter rugosus gen. nov., sp. nov. and Usitatibacter palustris sp. nov., novel members of Usitatibacteraceae fam. nov. within the order Nitrosomonadales isolated from soil.</title>
        <authorList>
            <person name="Huber K.J."/>
            <person name="Neumann-Schaal M."/>
            <person name="Geppert A."/>
            <person name="Luckner M."/>
            <person name="Wanner G."/>
            <person name="Overmann J."/>
        </authorList>
    </citation>
    <scope>NUCLEOTIDE SEQUENCE [LARGE SCALE GENOMIC DNA]</scope>
    <source>
        <strain evidence="3 4">Swamp67</strain>
    </source>
</reference>
<dbReference type="InterPro" id="IPR010895">
    <property type="entry name" value="CHRD"/>
</dbReference>
<feature type="signal peptide" evidence="1">
    <location>
        <begin position="1"/>
        <end position="18"/>
    </location>
</feature>
<dbReference type="RefSeq" id="WP_171165100.1">
    <property type="nucleotide sequence ID" value="NZ_CP053073.1"/>
</dbReference>
<dbReference type="InParanoid" id="A0A6M4HAP3"/>
<gene>
    <name evidence="3" type="ORF">DSM104440_03566</name>
</gene>
<feature type="domain" description="CHRD" evidence="2">
    <location>
        <begin position="19"/>
        <end position="166"/>
    </location>
</feature>
<dbReference type="Proteomes" id="UP000503096">
    <property type="component" value="Chromosome"/>
</dbReference>
<evidence type="ECO:0000256" key="1">
    <source>
        <dbReference type="SAM" id="SignalP"/>
    </source>
</evidence>
<dbReference type="PROSITE" id="PS50933">
    <property type="entry name" value="CHRD"/>
    <property type="match status" value="1"/>
</dbReference>
<feature type="chain" id="PRO_5026944702" description="CHRD domain-containing protein" evidence="1">
    <location>
        <begin position="19"/>
        <end position="170"/>
    </location>
</feature>
<organism evidence="3 4">
    <name type="scientific">Usitatibacter palustris</name>
    <dbReference type="NCBI Taxonomy" id="2732487"/>
    <lineage>
        <taxon>Bacteria</taxon>
        <taxon>Pseudomonadati</taxon>
        <taxon>Pseudomonadota</taxon>
        <taxon>Betaproteobacteria</taxon>
        <taxon>Nitrosomonadales</taxon>
        <taxon>Usitatibacteraceae</taxon>
        <taxon>Usitatibacter</taxon>
    </lineage>
</organism>
<name>A0A6M4HAP3_9PROT</name>
<sequence>MRNLLLAAALLAALPALADSNRIRTRLSGAEEVPAVATRASGTFAAQLSSDRLSIEYELSFSGLQAPVTQAHIHVAQRDVNGGIVIWLCGSSSLPGPVGTPPCPQEGTVNGLITSANVLAVGAQQVGAGGLSAVLDAMRSGLAYVNVHTTASPGGEIRGQIGEGAFAPGT</sequence>
<dbReference type="Pfam" id="PF07452">
    <property type="entry name" value="CHRD"/>
    <property type="match status" value="1"/>
</dbReference>
<dbReference type="SMART" id="SM00754">
    <property type="entry name" value="CHRD"/>
    <property type="match status" value="1"/>
</dbReference>
<dbReference type="AlphaFoldDB" id="A0A6M4HAP3"/>
<evidence type="ECO:0000313" key="4">
    <source>
        <dbReference type="Proteomes" id="UP000503096"/>
    </source>
</evidence>
<accession>A0A6M4HAP3</accession>
<keyword evidence="1" id="KW-0732">Signal</keyword>
<protein>
    <recommendedName>
        <fullName evidence="2">CHRD domain-containing protein</fullName>
    </recommendedName>
</protein>
<evidence type="ECO:0000313" key="3">
    <source>
        <dbReference type="EMBL" id="QJR16730.1"/>
    </source>
</evidence>